<evidence type="ECO:0000313" key="2">
    <source>
        <dbReference type="Proteomes" id="UP000185736"/>
    </source>
</evidence>
<proteinExistence type="predicted"/>
<gene>
    <name evidence="1" type="ORF">BKH32_08885</name>
</gene>
<accession>A0A1Q8HZW0</accession>
<organism evidence="1 2">
    <name type="scientific">Actinomyces oris</name>
    <dbReference type="NCBI Taxonomy" id="544580"/>
    <lineage>
        <taxon>Bacteria</taxon>
        <taxon>Bacillati</taxon>
        <taxon>Actinomycetota</taxon>
        <taxon>Actinomycetes</taxon>
        <taxon>Actinomycetales</taxon>
        <taxon>Actinomycetaceae</taxon>
        <taxon>Actinomyces</taxon>
    </lineage>
</organism>
<dbReference type="EMBL" id="MSGO01000038">
    <property type="protein sequence ID" value="OLL14376.1"/>
    <property type="molecule type" value="Genomic_DNA"/>
</dbReference>
<evidence type="ECO:0000313" key="1">
    <source>
        <dbReference type="EMBL" id="OLL14376.1"/>
    </source>
</evidence>
<dbReference type="AlphaFoldDB" id="A0A1Q8HZW0"/>
<comment type="caution">
    <text evidence="1">The sequence shown here is derived from an EMBL/GenBank/DDBJ whole genome shotgun (WGS) entry which is preliminary data.</text>
</comment>
<dbReference type="Proteomes" id="UP000185736">
    <property type="component" value="Unassembled WGS sequence"/>
</dbReference>
<protein>
    <submittedName>
        <fullName evidence="1">Uncharacterized protein</fullName>
    </submittedName>
</protein>
<name>A0A1Q8HZW0_9ACTO</name>
<reference evidence="1 2" key="1">
    <citation type="submission" date="2016-12" db="EMBL/GenBank/DDBJ databases">
        <title>Genomic comparison of strains in the 'Actinomyces naeslundii' group.</title>
        <authorList>
            <person name="Mughal S.R."/>
            <person name="Do T."/>
            <person name="Gilbert S.C."/>
            <person name="Witherden E.A."/>
            <person name="Didelot X."/>
            <person name="Beighton D."/>
        </authorList>
    </citation>
    <scope>NUCLEOTIDE SEQUENCE [LARGE SCALE GENOMIC DNA]</scope>
    <source>
        <strain evidence="1 2">S64C</strain>
    </source>
</reference>
<sequence>MAKARGDLVLLGASAAVWLGLPLVGRIPRRVQCLGRRTDRSSTALLQRRERTGLGALETVRGVLVSNISDTVVDLARWGGLTQGVCAMDAALAARLCTHAELTDAVDHLATGARGIRSARTATHLTDARSESPGESLSRVRMWQATLPRPDLQHETHIDDHTYRLDFLWPSTRVVGEFDGRIKYRKNSYGRNAEDTVLNERRRELAHHDIHPTGMRW</sequence>